<reference evidence="1" key="1">
    <citation type="journal article" date="2015" name="Nature">
        <title>Complex archaea that bridge the gap between prokaryotes and eukaryotes.</title>
        <authorList>
            <person name="Spang A."/>
            <person name="Saw J.H."/>
            <person name="Jorgensen S.L."/>
            <person name="Zaremba-Niedzwiedzka K."/>
            <person name="Martijn J."/>
            <person name="Lind A.E."/>
            <person name="van Eijk R."/>
            <person name="Schleper C."/>
            <person name="Guy L."/>
            <person name="Ettema T.J."/>
        </authorList>
    </citation>
    <scope>NUCLEOTIDE SEQUENCE</scope>
</reference>
<organism evidence="1">
    <name type="scientific">marine sediment metagenome</name>
    <dbReference type="NCBI Taxonomy" id="412755"/>
    <lineage>
        <taxon>unclassified sequences</taxon>
        <taxon>metagenomes</taxon>
        <taxon>ecological metagenomes</taxon>
    </lineage>
</organism>
<sequence length="65" mass="7356">MPENYPNEYDNLINAAEAGGEAGITHRRTMLAEFRRLEDENARLWAIVNMVPEATALAKEPRNVD</sequence>
<protein>
    <submittedName>
        <fullName evidence="1">Uncharacterized protein</fullName>
    </submittedName>
</protein>
<evidence type="ECO:0000313" key="1">
    <source>
        <dbReference type="EMBL" id="KKK67297.1"/>
    </source>
</evidence>
<accession>A0A0F8XDK1</accession>
<name>A0A0F8XDK1_9ZZZZ</name>
<comment type="caution">
    <text evidence="1">The sequence shown here is derived from an EMBL/GenBank/DDBJ whole genome shotgun (WGS) entry which is preliminary data.</text>
</comment>
<dbReference type="EMBL" id="LAZR01059683">
    <property type="protein sequence ID" value="KKK67297.1"/>
    <property type="molecule type" value="Genomic_DNA"/>
</dbReference>
<gene>
    <name evidence="1" type="ORF">LCGC14_2955480</name>
</gene>
<dbReference type="AlphaFoldDB" id="A0A0F8XDK1"/>
<proteinExistence type="predicted"/>